<dbReference type="Gene3D" id="3.40.50.720">
    <property type="entry name" value="NAD(P)-binding Rossmann-like Domain"/>
    <property type="match status" value="1"/>
</dbReference>
<dbReference type="PRINTS" id="PR00081">
    <property type="entry name" value="GDHRDH"/>
</dbReference>
<evidence type="ECO:0000313" key="3">
    <source>
        <dbReference type="Proteomes" id="UP000800093"/>
    </source>
</evidence>
<protein>
    <submittedName>
        <fullName evidence="2">NAD(P)-binding protein</fullName>
    </submittedName>
</protein>
<dbReference type="GO" id="GO:0005737">
    <property type="term" value="C:cytoplasm"/>
    <property type="evidence" value="ECO:0007669"/>
    <property type="project" value="TreeGrafter"/>
</dbReference>
<dbReference type="PANTHER" id="PTHR43544:SF32">
    <property type="entry name" value="CHAIN DEHYDROGENASE, PUTATIVE (AFU_ORTHOLOGUE AFUA_5G01530)-RELATED"/>
    <property type="match status" value="1"/>
</dbReference>
<dbReference type="InterPro" id="IPR002347">
    <property type="entry name" value="SDR_fam"/>
</dbReference>
<accession>A0A9P4NB45</accession>
<dbReference type="InterPro" id="IPR036291">
    <property type="entry name" value="NAD(P)-bd_dom_sf"/>
</dbReference>
<proteinExistence type="inferred from homology"/>
<name>A0A9P4NB45_9PLEO</name>
<reference evidence="3" key="1">
    <citation type="journal article" date="2020" name="Stud. Mycol.">
        <title>101 Dothideomycetes genomes: A test case for predicting lifestyles and emergence of pathogens.</title>
        <authorList>
            <person name="Haridas S."/>
            <person name="Albert R."/>
            <person name="Binder M."/>
            <person name="Bloem J."/>
            <person name="LaButti K."/>
            <person name="Salamov A."/>
            <person name="Andreopoulos B."/>
            <person name="Baker S."/>
            <person name="Barry K."/>
            <person name="Bills G."/>
            <person name="Bluhm B."/>
            <person name="Cannon C."/>
            <person name="Castanera R."/>
            <person name="Culley D."/>
            <person name="Daum C."/>
            <person name="Ezra D."/>
            <person name="Gonzalez J."/>
            <person name="Henrissat B."/>
            <person name="Kuo A."/>
            <person name="Liang C."/>
            <person name="Lipzen A."/>
            <person name="Lutzoni F."/>
            <person name="Magnuson J."/>
            <person name="Mondo S."/>
            <person name="Nolan M."/>
            <person name="Ohm R."/>
            <person name="Pangilinan J."/>
            <person name="Park H.-J."/>
            <person name="Ramirez L."/>
            <person name="Alfaro M."/>
            <person name="Sun H."/>
            <person name="Tritt A."/>
            <person name="Yoshinaga Y."/>
            <person name="Zwiers L.-H."/>
            <person name="Turgeon B."/>
            <person name="Goodwin S."/>
            <person name="Spatafora J."/>
            <person name="Crous P."/>
            <person name="Grigoriev I."/>
        </authorList>
    </citation>
    <scope>NUCLEOTIDE SEQUENCE [LARGE SCALE GENOMIC DNA]</scope>
    <source>
        <strain evidence="3">CBS 304.66</strain>
    </source>
</reference>
<comment type="similarity">
    <text evidence="1">Belongs to the short-chain dehydrogenases/reductases (SDR) family.</text>
</comment>
<dbReference type="PANTHER" id="PTHR43544">
    <property type="entry name" value="SHORT-CHAIN DEHYDROGENASE/REDUCTASE"/>
    <property type="match status" value="1"/>
</dbReference>
<dbReference type="GO" id="GO:0019748">
    <property type="term" value="P:secondary metabolic process"/>
    <property type="evidence" value="ECO:0007669"/>
    <property type="project" value="TreeGrafter"/>
</dbReference>
<evidence type="ECO:0000256" key="1">
    <source>
        <dbReference type="ARBA" id="ARBA00006484"/>
    </source>
</evidence>
<dbReference type="SUPFAM" id="SSF51735">
    <property type="entry name" value="NAD(P)-binding Rossmann-fold domains"/>
    <property type="match status" value="1"/>
</dbReference>
<dbReference type="OrthoDB" id="191139at2759"/>
<dbReference type="EMBL" id="ML986580">
    <property type="protein sequence ID" value="KAF2269997.1"/>
    <property type="molecule type" value="Genomic_DNA"/>
</dbReference>
<keyword evidence="3" id="KW-1185">Reference proteome</keyword>
<dbReference type="Pfam" id="PF00106">
    <property type="entry name" value="adh_short"/>
    <property type="match status" value="1"/>
</dbReference>
<dbReference type="AlphaFoldDB" id="A0A9P4NB45"/>
<sequence length="247" mass="26168">MVAIKQTIVLITGGNGGIGFELAAQLLSDASKYVLLGSRSLEKGNAAVENLRSRKLPGTVDLVQVDVADETSIATAAKDVESKYGRIDALVNNAAVAVVHGSLANQLNESFKVNATGPAVMVEAFEPLLKKSIFTPRIINVTSGAGSIAIRLDANTPTYSQKVVHYRASKSALNMISVCQSVEYGPLGWKVFCYNPGYTVSNLSELNKAELGAQPTSKGAAPIVDILDGKRDGEHGRFLNPVGQLPW</sequence>
<comment type="caution">
    <text evidence="2">The sequence shown here is derived from an EMBL/GenBank/DDBJ whole genome shotgun (WGS) entry which is preliminary data.</text>
</comment>
<dbReference type="GO" id="GO:0016491">
    <property type="term" value="F:oxidoreductase activity"/>
    <property type="evidence" value="ECO:0007669"/>
    <property type="project" value="TreeGrafter"/>
</dbReference>
<organism evidence="2 3">
    <name type="scientific">Lojkania enalia</name>
    <dbReference type="NCBI Taxonomy" id="147567"/>
    <lineage>
        <taxon>Eukaryota</taxon>
        <taxon>Fungi</taxon>
        <taxon>Dikarya</taxon>
        <taxon>Ascomycota</taxon>
        <taxon>Pezizomycotina</taxon>
        <taxon>Dothideomycetes</taxon>
        <taxon>Pleosporomycetidae</taxon>
        <taxon>Pleosporales</taxon>
        <taxon>Pleosporales incertae sedis</taxon>
        <taxon>Lojkania</taxon>
    </lineage>
</organism>
<dbReference type="Proteomes" id="UP000800093">
    <property type="component" value="Unassembled WGS sequence"/>
</dbReference>
<gene>
    <name evidence="2" type="ORF">CC78DRAFT_611670</name>
</gene>
<evidence type="ECO:0000313" key="2">
    <source>
        <dbReference type="EMBL" id="KAF2269997.1"/>
    </source>
</evidence>
<dbReference type="InterPro" id="IPR051468">
    <property type="entry name" value="Fungal_SecMetab_SDRs"/>
</dbReference>